<evidence type="ECO:0000256" key="1">
    <source>
        <dbReference type="ARBA" id="ARBA00005958"/>
    </source>
</evidence>
<reference evidence="2 3" key="2">
    <citation type="journal article" date="2010" name="Proc. Natl. Acad. Sci. U.S.A.">
        <title>Enigmatic, ultrasmall, uncultivated Archaea.</title>
        <authorList>
            <person name="Baker B.J."/>
            <person name="Comolli L.R."/>
            <person name="Dick G.J."/>
            <person name="Hauser L.J."/>
            <person name="Hyatt D."/>
            <person name="Dill B.D."/>
            <person name="Land M.L."/>
            <person name="Verberkmoes N.C."/>
            <person name="Hettich R.L."/>
            <person name="Banfield J.F."/>
        </authorList>
    </citation>
    <scope>NUCLEOTIDE SEQUENCE [LARGE SCALE GENOMIC DNA]</scope>
    <source>
        <strain evidence="2">ARMAN-2</strain>
    </source>
</reference>
<accession>C7DGN2</accession>
<sequence>MPDNEKIVGIVKQINFQMDSLISDTSVPKNVRSAVTEAKAKLNEDGDYTVRISSAIYNLDSVSNDINLPPQARTVIWNILSMLESIKE</sequence>
<dbReference type="EMBL" id="GG697238">
    <property type="protein sequence ID" value="EET90379.1"/>
    <property type="molecule type" value="Genomic_DNA"/>
</dbReference>
<dbReference type="Proteomes" id="UP000332487">
    <property type="component" value="Unassembled WGS sequence"/>
</dbReference>
<name>C7DGN2_MICA2</name>
<keyword evidence="3" id="KW-1185">Reference proteome</keyword>
<proteinExistence type="inferred from homology"/>
<dbReference type="SUPFAM" id="SSF158436">
    <property type="entry name" value="Ta0600-like"/>
    <property type="match status" value="1"/>
</dbReference>
<dbReference type="InterPro" id="IPR005354">
    <property type="entry name" value="UPF0147"/>
</dbReference>
<evidence type="ECO:0000313" key="2">
    <source>
        <dbReference type="EMBL" id="EET90379.1"/>
    </source>
</evidence>
<protein>
    <submittedName>
        <fullName evidence="2">Uncharacterized protein</fullName>
    </submittedName>
</protein>
<dbReference type="Gene3D" id="1.20.1440.50">
    <property type="entry name" value="Ta0600-like"/>
    <property type="match status" value="1"/>
</dbReference>
<organism evidence="2 3">
    <name type="scientific">Candidatus Micrarchaeum acidiphilum ARMAN-2</name>
    <dbReference type="NCBI Taxonomy" id="425595"/>
    <lineage>
        <taxon>Archaea</taxon>
        <taxon>Candidatus Micrarchaeota</taxon>
        <taxon>Candidatus Micrarchaeia</taxon>
        <taxon>Candidatus Micrarchaeales</taxon>
        <taxon>Candidatus Micrarchaeaceae</taxon>
        <taxon>Candidatus Micrarchaeum</taxon>
    </lineage>
</organism>
<evidence type="ECO:0000313" key="3">
    <source>
        <dbReference type="Proteomes" id="UP000332487"/>
    </source>
</evidence>
<comment type="similarity">
    <text evidence="1">Belongs to the UPF0147 family.</text>
</comment>
<dbReference type="InterPro" id="IPR023130">
    <property type="entry name" value="Ta0600-like_sf"/>
</dbReference>
<reference evidence="2 3" key="1">
    <citation type="journal article" date="2009" name="Genome Biol.">
        <title>Community-wide analysis of microbial genome sequence signatures.</title>
        <authorList>
            <person name="Dick G.J."/>
            <person name="Andersson A.F."/>
            <person name="Baker B.J."/>
            <person name="Simmons S.L."/>
            <person name="Thomas B.C."/>
            <person name="Yelton A.P."/>
            <person name="Banfield J.F."/>
        </authorList>
    </citation>
    <scope>NUCLEOTIDE SEQUENCE [LARGE SCALE GENOMIC DNA]</scope>
    <source>
        <strain evidence="2">ARMAN-2</strain>
    </source>
</reference>
<gene>
    <name evidence="2" type="ORF">UNLARM2_0233</name>
</gene>
<dbReference type="Pfam" id="PF03685">
    <property type="entry name" value="UPF0147"/>
    <property type="match status" value="1"/>
</dbReference>
<dbReference type="AlphaFoldDB" id="C7DGN2"/>